<protein>
    <recommendedName>
        <fullName evidence="3 12">Ribonucleoside-diphosphate reductase</fullName>
        <ecNumber evidence="3 12">1.17.4.1</ecNumber>
    </recommendedName>
</protein>
<comment type="function">
    <text evidence="9 12">Provides the precursors necessary for DNA synthesis. Catalyzes the biosynthesis of deoxyribonucleotides from the corresponding ribonucleotides.</text>
</comment>
<gene>
    <name evidence="15" type="ORF">PGLA2088_LOCUS12009</name>
</gene>
<keyword evidence="8 12" id="KW-0215">Deoxyribonucleotide synthesis</keyword>
<dbReference type="GO" id="GO:0009263">
    <property type="term" value="P:deoxyribonucleotide biosynthetic process"/>
    <property type="evidence" value="ECO:0007669"/>
    <property type="project" value="UniProtKB-KW"/>
</dbReference>
<dbReference type="FunFam" id="3.20.70.20:FF:000010">
    <property type="entry name" value="Ribonucleoside-diphosphate reductase"/>
    <property type="match status" value="1"/>
</dbReference>
<evidence type="ECO:0000256" key="12">
    <source>
        <dbReference type="RuleBase" id="RU003410"/>
    </source>
</evidence>
<dbReference type="InterPro" id="IPR005144">
    <property type="entry name" value="ATP-cone_dom"/>
</dbReference>
<comment type="caution">
    <text evidence="15">The sequence shown here is derived from an EMBL/GenBank/DDBJ whole genome shotgun (WGS) entry which is preliminary data.</text>
</comment>
<keyword evidence="6 11" id="KW-0067">ATP-binding</keyword>
<keyword evidence="5 11" id="KW-0547">Nucleotide-binding</keyword>
<dbReference type="Pfam" id="PF14771">
    <property type="entry name" value="DUF4476"/>
    <property type="match status" value="1"/>
</dbReference>
<keyword evidence="7 12" id="KW-0560">Oxidoreductase</keyword>
<accession>A0A813IRX1</accession>
<dbReference type="Proteomes" id="UP000626109">
    <property type="component" value="Unassembled WGS sequence"/>
</dbReference>
<evidence type="ECO:0000256" key="3">
    <source>
        <dbReference type="ARBA" id="ARBA00012274"/>
    </source>
</evidence>
<reference evidence="15" key="1">
    <citation type="submission" date="2021-02" db="EMBL/GenBank/DDBJ databases">
        <authorList>
            <person name="Dougan E. K."/>
            <person name="Rhodes N."/>
            <person name="Thang M."/>
            <person name="Chan C."/>
        </authorList>
    </citation>
    <scope>NUCLEOTIDE SEQUENCE</scope>
</reference>
<evidence type="ECO:0000313" key="15">
    <source>
        <dbReference type="EMBL" id="CAE8656186.1"/>
    </source>
</evidence>
<organism evidence="15 16">
    <name type="scientific">Polarella glacialis</name>
    <name type="common">Dinoflagellate</name>
    <dbReference type="NCBI Taxonomy" id="89957"/>
    <lineage>
        <taxon>Eukaryota</taxon>
        <taxon>Sar</taxon>
        <taxon>Alveolata</taxon>
        <taxon>Dinophyceae</taxon>
        <taxon>Suessiales</taxon>
        <taxon>Suessiaceae</taxon>
        <taxon>Polarella</taxon>
    </lineage>
</organism>
<dbReference type="Gene3D" id="3.20.70.20">
    <property type="match status" value="1"/>
</dbReference>
<dbReference type="PROSITE" id="PS00089">
    <property type="entry name" value="RIBORED_LARGE"/>
    <property type="match status" value="1"/>
</dbReference>
<dbReference type="InterPro" id="IPR000788">
    <property type="entry name" value="RNR_lg_C"/>
</dbReference>
<dbReference type="SUPFAM" id="SSF51998">
    <property type="entry name" value="PFL-like glycyl radical enzymes"/>
    <property type="match status" value="1"/>
</dbReference>
<dbReference type="GO" id="GO:0005524">
    <property type="term" value="F:ATP binding"/>
    <property type="evidence" value="ECO:0007669"/>
    <property type="project" value="UniProtKB-UniRule"/>
</dbReference>
<dbReference type="PRINTS" id="PR01183">
    <property type="entry name" value="RIBORDTASEM1"/>
</dbReference>
<dbReference type="InterPro" id="IPR013346">
    <property type="entry name" value="NrdE_NrdA_C"/>
</dbReference>
<dbReference type="SUPFAM" id="SSF48168">
    <property type="entry name" value="R1 subunit of ribonucleotide reductase, N-terminal domain"/>
    <property type="match status" value="1"/>
</dbReference>
<dbReference type="InterPro" id="IPR028011">
    <property type="entry name" value="DUF4476"/>
</dbReference>
<keyword evidence="4" id="KW-0021">Allosteric enzyme</keyword>
<dbReference type="NCBIfam" id="TIGR02506">
    <property type="entry name" value="NrdE_NrdA"/>
    <property type="match status" value="1"/>
</dbReference>
<dbReference type="PANTHER" id="PTHR11573:SF6">
    <property type="entry name" value="RIBONUCLEOSIDE-DIPHOSPHATE REDUCTASE LARGE SUBUNIT"/>
    <property type="match status" value="1"/>
</dbReference>
<feature type="compositionally biased region" description="Low complexity" evidence="13">
    <location>
        <begin position="223"/>
        <end position="232"/>
    </location>
</feature>
<feature type="domain" description="ATP-cone" evidence="14">
    <location>
        <begin position="1267"/>
        <end position="1361"/>
    </location>
</feature>
<sequence>MGQGSPCSPCGAVADTGTENVSSSGALEAVAIGGPAVYDSKDEIRLSSAEDVRDLRAQASLSSLTVDWSESDIEDLIEALGKVNLSKERVKVIIEKTEGKRLTCEQLQDLIRMVALESHKEQVMCERYGNLTDRDNFQKEVLLPFSIVKSIQNRVMGKITKHMSQSGTQSGTLSNVMDVTSAPEPPGDYNSYPMAGTPMATWGGQPVQGNDGRGGGPARDGQHAQGGQPAQGSDGDPMAKPGSDPWANKGSQANSGGWDKGRQGGGYHQKTGGASHRGSGHGGSYRKGDTPVEYPPIHNNRDKNNNLPVFVQPMVRADDFNSMFLIDTREATDAFEGRVLDPLNNLLPQVAAMNAVTNQKRAGPYEAPNGATTTRGAHLAVFMVQTTETHKWTWAVTMDADEMNMGGTWDEHMLQVFKHPSFAPMEPPKMANKSVAAVDLKLRYKKYWVSHLVLKAYQGEQNMTPETCAVNEDALDIAMNGGQIGPKELDLQLVVYKGVNVTAYAFGSETPVISMGPKGTIPNGLNLRGSRASAPSDWVLISNPKNMALDDTCQMAREAQARVEGPDPIYEPAQLWTAHQRWMGQEQGDPNDPRMVVLDDQRLPGAKRFQYDRHLTMDNQIANFHAAFTRGPVAMNAVTASQTNLALPGYKDNGEEKEVDLDEVRPWGEAKPADLVQAQRTPTWVRSLLGEQTTNLLTLSQPLRGPWEDAELAPQPRPQKAQTPNQNRDTLKMEVFLFPAKPLETGRALGRIPDLDDVGVRPRIQLCITSKRKEPGSDPLAPAGSRRDQLKSAATTAMALVPVEILEAESGQTLSTAGLQDKERRRKALAVANLLMMIERAGAGSLLRTSMEQKYQDLAPAMMEAALSRGAPGTIEGHVLRWKAFERWALIKNRKIYPPETFMVALYMRARKEESCGPSVPDAIKTTVRWVCKKLEMKEPDLNAEEILGIRDQVREEAGKALKEAPAVPEQVIVAMEVMVCANGNNEMRAFAWYLLCMIYASLRFDDANHVGPNKLDSDNMDHALYGVSWQTKTERTRRGVKFAVPNASMSGNVWLEVGYQAFKKEHMNENRRDYWMPNHKMTRNQSGQVAMVIEKTEPMKYQDSLVAAKYVMLLALIRTGKDAPELRQQIKELTWHSMKVTMLQAMAAAETDPLAIALQGHWKDPKGAMVLKYARNRLAIPVRTIKVLTERAARAWRPNHEPEDGPIVDYDSDNETNQFYIAITDVTKLRLAKYHAESLRVKGKTACLKFDLRLIEHVGPECPDAQTLCKACATNRPDLQVKFDNITTRIRALCDGLDSRFVDPVPITQKVIEGFYSGISTSEIDSLAAETCAYMSQKHPDFSTLAARIAVSNLHKNTSDSFAETCRALHDYRDKQDRPAALISDEVWDFIRDSAEKIDAAVEYKRDYDYDYFGFKTLEKSYLLRVHGRIVERPQHMLMRVACGIHCGSVDLAVETYDLMSRRFFTHATPTLFNAGTPAPQMSSCFLLTMKDDSIDGIYDTLKNCALISKSAGGIGIAISNVRAKGSYIRGTNGYSNGLVPMLRNFNETARYVDQGGGKRKGSFAMYLEPWHADVFDFLELKKNHGKEEQRARDLFYALWIPDLFMKRVKDNGDWTLFCPNAAYDSETGKGLMELWGEPFEKLYTEMEAAGKGHKTVKAQQLWFRILESQMETGTPYMLYKDHANRKSNQQNLGTIHCSNLCTEIIEYSNAEEIAVCNLASVAVSAFAKEGKEYDFQELYRVTKVATLNLNKVIDRNYYPVEQARRSNMRHRPVGLGVQGLADAFMTLRLPFESEAAKTLNEDIFETLYFAACEASCELAEKEGAYETYEGSPASKGQLQFDLWGVVPKSGRWDWAALKAKIAQHGLRNSLLVAPMPTASTAQILGNNESFEPYTQNLYVRRTLSGEFVTVNRHLLRDLIKRGLWTDEMRIQLIAHNGSVQLLEMPAELKELYKTVWEIKQRIVLDMAADRGAYIDQSQSLNIHMIDATTAKLSSMHFHGWQLGLKTGMYYLRTKAAVDAIKFTVDVSVTNKANAANSSDKANGYAAAAASAAAASPSAASTEQQAIDRLKAAEPKYACVGCSA</sequence>
<evidence type="ECO:0000256" key="1">
    <source>
        <dbReference type="ARBA" id="ARBA00010406"/>
    </source>
</evidence>
<comment type="similarity">
    <text evidence="1 12">Belongs to the ribonucleoside diphosphate reductase large chain family.</text>
</comment>
<dbReference type="Pfam" id="PF00317">
    <property type="entry name" value="Ribonuc_red_lgN"/>
    <property type="match status" value="1"/>
</dbReference>
<evidence type="ECO:0000256" key="6">
    <source>
        <dbReference type="ARBA" id="ARBA00022840"/>
    </source>
</evidence>
<evidence type="ECO:0000313" key="16">
    <source>
        <dbReference type="Proteomes" id="UP000626109"/>
    </source>
</evidence>
<feature type="region of interest" description="Disordered" evidence="13">
    <location>
        <begin position="707"/>
        <end position="726"/>
    </location>
</feature>
<evidence type="ECO:0000256" key="9">
    <source>
        <dbReference type="ARBA" id="ARBA00024942"/>
    </source>
</evidence>
<evidence type="ECO:0000256" key="4">
    <source>
        <dbReference type="ARBA" id="ARBA00022533"/>
    </source>
</evidence>
<dbReference type="EMBL" id="CAJNNW010014068">
    <property type="protein sequence ID" value="CAE8656186.1"/>
    <property type="molecule type" value="Genomic_DNA"/>
</dbReference>
<feature type="region of interest" description="Disordered" evidence="13">
    <location>
        <begin position="769"/>
        <end position="791"/>
    </location>
</feature>
<dbReference type="Pfam" id="PF02867">
    <property type="entry name" value="Ribonuc_red_lgC"/>
    <property type="match status" value="1"/>
</dbReference>
<dbReference type="InterPro" id="IPR039718">
    <property type="entry name" value="Rrm1"/>
</dbReference>
<feature type="region of interest" description="Disordered" evidence="13">
    <location>
        <begin position="181"/>
        <end position="305"/>
    </location>
</feature>
<evidence type="ECO:0000256" key="11">
    <source>
        <dbReference type="PROSITE-ProRule" id="PRU00492"/>
    </source>
</evidence>
<evidence type="ECO:0000256" key="13">
    <source>
        <dbReference type="SAM" id="MobiDB-lite"/>
    </source>
</evidence>
<evidence type="ECO:0000256" key="10">
    <source>
        <dbReference type="ARBA" id="ARBA00047754"/>
    </source>
</evidence>
<evidence type="ECO:0000256" key="2">
    <source>
        <dbReference type="ARBA" id="ARBA00011771"/>
    </source>
</evidence>
<dbReference type="InterPro" id="IPR008926">
    <property type="entry name" value="RNR_R1-su_N"/>
</dbReference>
<comment type="catalytic activity">
    <reaction evidence="10 12">
        <text>a 2'-deoxyribonucleoside 5'-diphosphate + [thioredoxin]-disulfide + H2O = a ribonucleoside 5'-diphosphate + [thioredoxin]-dithiol</text>
        <dbReference type="Rhea" id="RHEA:23252"/>
        <dbReference type="Rhea" id="RHEA-COMP:10698"/>
        <dbReference type="Rhea" id="RHEA-COMP:10700"/>
        <dbReference type="ChEBI" id="CHEBI:15377"/>
        <dbReference type="ChEBI" id="CHEBI:29950"/>
        <dbReference type="ChEBI" id="CHEBI:50058"/>
        <dbReference type="ChEBI" id="CHEBI:57930"/>
        <dbReference type="ChEBI" id="CHEBI:73316"/>
        <dbReference type="EC" id="1.17.4.1"/>
    </reaction>
</comment>
<evidence type="ECO:0000259" key="14">
    <source>
        <dbReference type="PROSITE" id="PS51161"/>
    </source>
</evidence>
<dbReference type="GO" id="GO:0004748">
    <property type="term" value="F:ribonucleoside-diphosphate reductase activity, thioredoxin disulfide as acceptor"/>
    <property type="evidence" value="ECO:0007669"/>
    <property type="project" value="UniProtKB-EC"/>
</dbReference>
<evidence type="ECO:0000256" key="8">
    <source>
        <dbReference type="ARBA" id="ARBA00023116"/>
    </source>
</evidence>
<evidence type="ECO:0000256" key="7">
    <source>
        <dbReference type="ARBA" id="ARBA00023002"/>
    </source>
</evidence>
<name>A0A813IRX1_POLGL</name>
<comment type="subunit">
    <text evidence="2">Heterodimer of a large and a small subunit.</text>
</comment>
<dbReference type="InterPro" id="IPR013509">
    <property type="entry name" value="RNR_lsu_N"/>
</dbReference>
<dbReference type="CDD" id="cd01679">
    <property type="entry name" value="RNR_I"/>
    <property type="match status" value="1"/>
</dbReference>
<dbReference type="Pfam" id="PF03477">
    <property type="entry name" value="ATP-cone"/>
    <property type="match status" value="1"/>
</dbReference>
<dbReference type="PANTHER" id="PTHR11573">
    <property type="entry name" value="RIBONUCLEOSIDE-DIPHOSPHATE REDUCTASE LARGE CHAIN"/>
    <property type="match status" value="1"/>
</dbReference>
<dbReference type="GO" id="GO:0005971">
    <property type="term" value="C:ribonucleoside-diphosphate reductase complex"/>
    <property type="evidence" value="ECO:0007669"/>
    <property type="project" value="TreeGrafter"/>
</dbReference>
<dbReference type="PROSITE" id="PS51161">
    <property type="entry name" value="ATP_CONE"/>
    <property type="match status" value="1"/>
</dbReference>
<dbReference type="UniPathway" id="UPA00326"/>
<proteinExistence type="inferred from homology"/>
<evidence type="ECO:0000256" key="5">
    <source>
        <dbReference type="ARBA" id="ARBA00022741"/>
    </source>
</evidence>
<dbReference type="EC" id="1.17.4.1" evidence="3 12"/>